<dbReference type="InterPro" id="IPR036397">
    <property type="entry name" value="RNaseH_sf"/>
</dbReference>
<protein>
    <recommendedName>
        <fullName evidence="1">Integrase catalytic domain-containing protein</fullName>
    </recommendedName>
</protein>
<evidence type="ECO:0000259" key="1">
    <source>
        <dbReference type="PROSITE" id="PS50994"/>
    </source>
</evidence>
<dbReference type="PROSITE" id="PS50994">
    <property type="entry name" value="INTEGRASE"/>
    <property type="match status" value="1"/>
</dbReference>
<dbReference type="SUPFAM" id="SSF53098">
    <property type="entry name" value="Ribonuclease H-like"/>
    <property type="match status" value="1"/>
</dbReference>
<organism evidence="2 3">
    <name type="scientific">Necator americanus</name>
    <name type="common">Human hookworm</name>
    <dbReference type="NCBI Taxonomy" id="51031"/>
    <lineage>
        <taxon>Eukaryota</taxon>
        <taxon>Metazoa</taxon>
        <taxon>Ecdysozoa</taxon>
        <taxon>Nematoda</taxon>
        <taxon>Chromadorea</taxon>
        <taxon>Rhabditida</taxon>
        <taxon>Rhabditina</taxon>
        <taxon>Rhabditomorpha</taxon>
        <taxon>Strongyloidea</taxon>
        <taxon>Ancylostomatidae</taxon>
        <taxon>Bunostominae</taxon>
        <taxon>Necator</taxon>
    </lineage>
</organism>
<dbReference type="InterPro" id="IPR001584">
    <property type="entry name" value="Integrase_cat-core"/>
</dbReference>
<dbReference type="InterPro" id="IPR012337">
    <property type="entry name" value="RNaseH-like_sf"/>
</dbReference>
<evidence type="ECO:0000313" key="3">
    <source>
        <dbReference type="Proteomes" id="UP001303046"/>
    </source>
</evidence>
<dbReference type="Proteomes" id="UP001303046">
    <property type="component" value="Unassembled WGS sequence"/>
</dbReference>
<reference evidence="2 3" key="1">
    <citation type="submission" date="2023-08" db="EMBL/GenBank/DDBJ databases">
        <title>A Necator americanus chromosomal reference genome.</title>
        <authorList>
            <person name="Ilik V."/>
            <person name="Petrzelkova K.J."/>
            <person name="Pardy F."/>
            <person name="Fuh T."/>
            <person name="Niatou-Singa F.S."/>
            <person name="Gouil Q."/>
            <person name="Baker L."/>
            <person name="Ritchie M.E."/>
            <person name="Jex A.R."/>
            <person name="Gazzola D."/>
            <person name="Li H."/>
            <person name="Toshio Fujiwara R."/>
            <person name="Zhan B."/>
            <person name="Aroian R.V."/>
            <person name="Pafco B."/>
            <person name="Schwarz E.M."/>
        </authorList>
    </citation>
    <scope>NUCLEOTIDE SEQUENCE [LARGE SCALE GENOMIC DNA]</scope>
    <source>
        <strain evidence="2 3">Aroian</strain>
        <tissue evidence="2">Whole animal</tissue>
    </source>
</reference>
<feature type="domain" description="Integrase catalytic" evidence="1">
    <location>
        <begin position="1"/>
        <end position="118"/>
    </location>
</feature>
<keyword evidence="3" id="KW-1185">Reference proteome</keyword>
<proteinExistence type="predicted"/>
<name>A0ABR1E1B6_NECAM</name>
<sequence>MTSDNGPSFLLAEQIFHDAVIKVINDVSFAQSMATKGIVWKTITPYAPWRGALYERLIKSIKHSLYKVMQRTVPTQETLHTLLVEIESNLSSRPLTYQEEKWEETPALRPIDFVQRDMVITYPFESVGQDEEDATYCRARHDFPSQPAAVLARRVGNIASGNVLR</sequence>
<dbReference type="PANTHER" id="PTHR47331">
    <property type="entry name" value="PHD-TYPE DOMAIN-CONTAINING PROTEIN"/>
    <property type="match status" value="1"/>
</dbReference>
<dbReference type="Gene3D" id="3.30.420.10">
    <property type="entry name" value="Ribonuclease H-like superfamily/Ribonuclease H"/>
    <property type="match status" value="1"/>
</dbReference>
<gene>
    <name evidence="2" type="primary">Necator_chrV.g18887</name>
    <name evidence="2" type="ORF">RB195_014096</name>
</gene>
<comment type="caution">
    <text evidence="2">The sequence shown here is derived from an EMBL/GenBank/DDBJ whole genome shotgun (WGS) entry which is preliminary data.</text>
</comment>
<dbReference type="EMBL" id="JAVFWL010000005">
    <property type="protein sequence ID" value="KAK6755516.1"/>
    <property type="molecule type" value="Genomic_DNA"/>
</dbReference>
<accession>A0ABR1E1B6</accession>
<evidence type="ECO:0000313" key="2">
    <source>
        <dbReference type="EMBL" id="KAK6755516.1"/>
    </source>
</evidence>